<keyword evidence="4 5" id="KW-0472">Membrane</keyword>
<evidence type="ECO:0000313" key="8">
    <source>
        <dbReference type="Proteomes" id="UP000242188"/>
    </source>
</evidence>
<feature type="transmembrane region" description="Helical" evidence="5">
    <location>
        <begin position="259"/>
        <end position="280"/>
    </location>
</feature>
<dbReference type="GO" id="GO:0022857">
    <property type="term" value="F:transmembrane transporter activity"/>
    <property type="evidence" value="ECO:0007669"/>
    <property type="project" value="InterPro"/>
</dbReference>
<keyword evidence="3 5" id="KW-1133">Transmembrane helix</keyword>
<sequence length="514" mass="56553">MENSDFSGKQPKEEFPDPVVKANRFESCEITDEKSPLLSKSATADVDIKPCDTGRDVKVRIPLQFYLLGPVVFIMLFSFATNSLIIAQYVYDVIEEEQFPGKLFNNSVEEIVCFENKTSQEYLDQQEVQRIASAYNIYAALSSGIPAIFSNLLFASMSDIYGRKPFIFITVTGQFIATAMFAVGIYLKWNIYALLAFKFVGGSTGGWIASLSIGFAAVADITRSGKSRTFAIVLIEIAVGMGALVGSALSGYLIDGVGYNTAMTISASVTCIGVVVALFFPETLQKEYSRKHSVMQTIRNIFLFYTKDVSPVGKRWKFWACLLALLFSFLANFGKTGIETLYQLNSPFCWTPVKVGWYTTLRTGLPLVIGMGLMKPFQMCMGEHVIGIIGTLSYIAGYVLEALATNELMMLIVAFISFMGALPVPIIRAIMSHMTSPEQQGSLFAGVAAVENICAVVGIVTGNAIYAATVDWFRGFTFLLFAGYTGIACVLIVFLFIDSRMEKSKAYTYTTLEE</sequence>
<feature type="transmembrane region" description="Helical" evidence="5">
    <location>
        <begin position="410"/>
        <end position="431"/>
    </location>
</feature>
<evidence type="ECO:0000259" key="6">
    <source>
        <dbReference type="PROSITE" id="PS50850"/>
    </source>
</evidence>
<proteinExistence type="predicted"/>
<dbReference type="SUPFAM" id="SSF103473">
    <property type="entry name" value="MFS general substrate transporter"/>
    <property type="match status" value="1"/>
</dbReference>
<feature type="domain" description="Major facilitator superfamily (MFS) profile" evidence="6">
    <location>
        <begin position="68"/>
        <end position="500"/>
    </location>
</feature>
<name>A0A210QE20_MIZYE</name>
<keyword evidence="8" id="KW-1185">Reference proteome</keyword>
<dbReference type="PANTHER" id="PTHR23507">
    <property type="entry name" value="ZGC:174356"/>
    <property type="match status" value="1"/>
</dbReference>
<evidence type="ECO:0000256" key="4">
    <source>
        <dbReference type="ARBA" id="ARBA00023136"/>
    </source>
</evidence>
<feature type="transmembrane region" description="Helical" evidence="5">
    <location>
        <begin position="355"/>
        <end position="373"/>
    </location>
</feature>
<feature type="transmembrane region" description="Helical" evidence="5">
    <location>
        <begin position="135"/>
        <end position="154"/>
    </location>
</feature>
<dbReference type="InterPro" id="IPR036259">
    <property type="entry name" value="MFS_trans_sf"/>
</dbReference>
<evidence type="ECO:0000256" key="5">
    <source>
        <dbReference type="SAM" id="Phobius"/>
    </source>
</evidence>
<dbReference type="Proteomes" id="UP000242188">
    <property type="component" value="Unassembled WGS sequence"/>
</dbReference>
<keyword evidence="2 5" id="KW-0812">Transmembrane</keyword>
<dbReference type="InterPro" id="IPR020846">
    <property type="entry name" value="MFS_dom"/>
</dbReference>
<comment type="subcellular location">
    <subcellularLocation>
        <location evidence="1">Membrane</location>
        <topology evidence="1">Multi-pass membrane protein</topology>
    </subcellularLocation>
</comment>
<feature type="transmembrane region" description="Helical" evidence="5">
    <location>
        <begin position="443"/>
        <end position="466"/>
    </location>
</feature>
<dbReference type="AlphaFoldDB" id="A0A210QE20"/>
<feature type="transmembrane region" description="Helical" evidence="5">
    <location>
        <begin position="65"/>
        <end position="91"/>
    </location>
</feature>
<comment type="caution">
    <text evidence="7">The sequence shown here is derived from an EMBL/GenBank/DDBJ whole genome shotgun (WGS) entry which is preliminary data.</text>
</comment>
<accession>A0A210QE20</accession>
<feature type="transmembrane region" description="Helical" evidence="5">
    <location>
        <begin position="230"/>
        <end position="253"/>
    </location>
</feature>
<reference evidence="7 8" key="1">
    <citation type="journal article" date="2017" name="Nat. Ecol. Evol.">
        <title>Scallop genome provides insights into evolution of bilaterian karyotype and development.</title>
        <authorList>
            <person name="Wang S."/>
            <person name="Zhang J."/>
            <person name="Jiao W."/>
            <person name="Li J."/>
            <person name="Xun X."/>
            <person name="Sun Y."/>
            <person name="Guo X."/>
            <person name="Huan P."/>
            <person name="Dong B."/>
            <person name="Zhang L."/>
            <person name="Hu X."/>
            <person name="Sun X."/>
            <person name="Wang J."/>
            <person name="Zhao C."/>
            <person name="Wang Y."/>
            <person name="Wang D."/>
            <person name="Huang X."/>
            <person name="Wang R."/>
            <person name="Lv J."/>
            <person name="Li Y."/>
            <person name="Zhang Z."/>
            <person name="Liu B."/>
            <person name="Lu W."/>
            <person name="Hui Y."/>
            <person name="Liang J."/>
            <person name="Zhou Z."/>
            <person name="Hou R."/>
            <person name="Li X."/>
            <person name="Liu Y."/>
            <person name="Li H."/>
            <person name="Ning X."/>
            <person name="Lin Y."/>
            <person name="Zhao L."/>
            <person name="Xing Q."/>
            <person name="Dou J."/>
            <person name="Li Y."/>
            <person name="Mao J."/>
            <person name="Guo H."/>
            <person name="Dou H."/>
            <person name="Li T."/>
            <person name="Mu C."/>
            <person name="Jiang W."/>
            <person name="Fu Q."/>
            <person name="Fu X."/>
            <person name="Miao Y."/>
            <person name="Liu J."/>
            <person name="Yu Q."/>
            <person name="Li R."/>
            <person name="Liao H."/>
            <person name="Li X."/>
            <person name="Kong Y."/>
            <person name="Jiang Z."/>
            <person name="Chourrout D."/>
            <person name="Li R."/>
            <person name="Bao Z."/>
        </authorList>
    </citation>
    <scope>NUCLEOTIDE SEQUENCE [LARGE SCALE GENOMIC DNA]</scope>
    <source>
        <strain evidence="7 8">PY_sf001</strain>
    </source>
</reference>
<feature type="transmembrane region" description="Helical" evidence="5">
    <location>
        <begin position="385"/>
        <end position="404"/>
    </location>
</feature>
<dbReference type="Gene3D" id="1.20.1250.20">
    <property type="entry name" value="MFS general substrate transporter like domains"/>
    <property type="match status" value="1"/>
</dbReference>
<evidence type="ECO:0000256" key="3">
    <source>
        <dbReference type="ARBA" id="ARBA00022989"/>
    </source>
</evidence>
<dbReference type="EMBL" id="NEDP02004057">
    <property type="protein sequence ID" value="OWF47007.1"/>
    <property type="molecule type" value="Genomic_DNA"/>
</dbReference>
<dbReference type="GO" id="GO:0016020">
    <property type="term" value="C:membrane"/>
    <property type="evidence" value="ECO:0007669"/>
    <property type="project" value="UniProtKB-SubCell"/>
</dbReference>
<feature type="transmembrane region" description="Helical" evidence="5">
    <location>
        <begin position="193"/>
        <end position="218"/>
    </location>
</feature>
<dbReference type="InterPro" id="IPR011701">
    <property type="entry name" value="MFS"/>
</dbReference>
<dbReference type="OrthoDB" id="3026777at2759"/>
<dbReference type="PANTHER" id="PTHR23507:SF1">
    <property type="entry name" value="FI18259P1-RELATED"/>
    <property type="match status" value="1"/>
</dbReference>
<protein>
    <submittedName>
        <fullName evidence="7">Solute carrier family 46 member 3</fullName>
    </submittedName>
</protein>
<gene>
    <name evidence="7" type="ORF">KP79_PYT10123</name>
</gene>
<organism evidence="7 8">
    <name type="scientific">Mizuhopecten yessoensis</name>
    <name type="common">Japanese scallop</name>
    <name type="synonym">Patinopecten yessoensis</name>
    <dbReference type="NCBI Taxonomy" id="6573"/>
    <lineage>
        <taxon>Eukaryota</taxon>
        <taxon>Metazoa</taxon>
        <taxon>Spiralia</taxon>
        <taxon>Lophotrochozoa</taxon>
        <taxon>Mollusca</taxon>
        <taxon>Bivalvia</taxon>
        <taxon>Autobranchia</taxon>
        <taxon>Pteriomorphia</taxon>
        <taxon>Pectinida</taxon>
        <taxon>Pectinoidea</taxon>
        <taxon>Pectinidae</taxon>
        <taxon>Mizuhopecten</taxon>
    </lineage>
</organism>
<evidence type="ECO:0000256" key="1">
    <source>
        <dbReference type="ARBA" id="ARBA00004141"/>
    </source>
</evidence>
<dbReference type="PROSITE" id="PS50850">
    <property type="entry name" value="MFS"/>
    <property type="match status" value="1"/>
</dbReference>
<feature type="transmembrane region" description="Helical" evidence="5">
    <location>
        <begin position="472"/>
        <end position="497"/>
    </location>
</feature>
<feature type="transmembrane region" description="Helical" evidence="5">
    <location>
        <begin position="166"/>
        <end position="187"/>
    </location>
</feature>
<evidence type="ECO:0000256" key="2">
    <source>
        <dbReference type="ARBA" id="ARBA00022692"/>
    </source>
</evidence>
<evidence type="ECO:0000313" key="7">
    <source>
        <dbReference type="EMBL" id="OWF47007.1"/>
    </source>
</evidence>
<feature type="transmembrane region" description="Helical" evidence="5">
    <location>
        <begin position="316"/>
        <end position="335"/>
    </location>
</feature>
<dbReference type="Pfam" id="PF07690">
    <property type="entry name" value="MFS_1"/>
    <property type="match status" value="1"/>
</dbReference>